<proteinExistence type="predicted"/>
<organism evidence="1">
    <name type="scientific">Oryza barthii</name>
    <dbReference type="NCBI Taxonomy" id="65489"/>
    <lineage>
        <taxon>Eukaryota</taxon>
        <taxon>Viridiplantae</taxon>
        <taxon>Streptophyta</taxon>
        <taxon>Embryophyta</taxon>
        <taxon>Tracheophyta</taxon>
        <taxon>Spermatophyta</taxon>
        <taxon>Magnoliopsida</taxon>
        <taxon>Liliopsida</taxon>
        <taxon>Poales</taxon>
        <taxon>Poaceae</taxon>
        <taxon>BOP clade</taxon>
        <taxon>Oryzoideae</taxon>
        <taxon>Oryzeae</taxon>
        <taxon>Oryzinae</taxon>
        <taxon>Oryza</taxon>
    </lineage>
</organism>
<dbReference type="Proteomes" id="UP000026960">
    <property type="component" value="Chromosome 10"/>
</dbReference>
<protein>
    <submittedName>
        <fullName evidence="1">Uncharacterized protein</fullName>
    </submittedName>
</protein>
<sequence>MYRHYRGKVSLTDDDVKGVQELYGAKPPRVGLTADSKPKRVETIREIEQHIQQKKETAKKKPFFWRVYHSTLHATLVETCPKAKSFVYGP</sequence>
<evidence type="ECO:0000313" key="2">
    <source>
        <dbReference type="Proteomes" id="UP000026960"/>
    </source>
</evidence>
<keyword evidence="2" id="KW-1185">Reference proteome</keyword>
<accession>A0A0D3HGI9</accession>
<dbReference type="AlphaFoldDB" id="A0A0D3HGI9"/>
<evidence type="ECO:0000313" key="1">
    <source>
        <dbReference type="EnsemblPlants" id="OBART10G18270.2"/>
    </source>
</evidence>
<dbReference type="EnsemblPlants" id="OBART10G18270.2">
    <property type="protein sequence ID" value="OBART10G18270.2"/>
    <property type="gene ID" value="OBART10G18270"/>
</dbReference>
<reference evidence="1" key="2">
    <citation type="submission" date="2015-03" db="UniProtKB">
        <authorList>
            <consortium name="EnsemblPlants"/>
        </authorList>
    </citation>
    <scope>IDENTIFICATION</scope>
</reference>
<dbReference type="Gramene" id="OBART10G18270.2">
    <property type="protein sequence ID" value="OBART10G18270.2"/>
    <property type="gene ID" value="OBART10G18270"/>
</dbReference>
<name>A0A0D3HGI9_9ORYZ</name>
<dbReference type="HOGENOM" id="CLU_2444315_0_0_1"/>
<reference evidence="1" key="1">
    <citation type="journal article" date="2009" name="Rice">
        <title>De Novo Next Generation Sequencing of Plant Genomes.</title>
        <authorList>
            <person name="Rounsley S."/>
            <person name="Marri P.R."/>
            <person name="Yu Y."/>
            <person name="He R."/>
            <person name="Sisneros N."/>
            <person name="Goicoechea J.L."/>
            <person name="Lee S.J."/>
            <person name="Angelova A."/>
            <person name="Kudrna D."/>
            <person name="Luo M."/>
            <person name="Affourtit J."/>
            <person name="Desany B."/>
            <person name="Knight J."/>
            <person name="Niazi F."/>
            <person name="Egholm M."/>
            <person name="Wing R.A."/>
        </authorList>
    </citation>
    <scope>NUCLEOTIDE SEQUENCE [LARGE SCALE GENOMIC DNA]</scope>
    <source>
        <strain evidence="1">cv. IRGC 105608</strain>
    </source>
</reference>